<dbReference type="EMBL" id="FZMO01000246">
    <property type="protein sequence ID" value="SNQ49324.1"/>
    <property type="molecule type" value="Genomic_DNA"/>
</dbReference>
<organism evidence="3 4">
    <name type="scientific">Frankia canadensis</name>
    <dbReference type="NCBI Taxonomy" id="1836972"/>
    <lineage>
        <taxon>Bacteria</taxon>
        <taxon>Bacillati</taxon>
        <taxon>Actinomycetota</taxon>
        <taxon>Actinomycetes</taxon>
        <taxon>Frankiales</taxon>
        <taxon>Frankiaceae</taxon>
        <taxon>Frankia</taxon>
    </lineage>
</organism>
<evidence type="ECO:0000256" key="1">
    <source>
        <dbReference type="SAM" id="MobiDB-lite"/>
    </source>
</evidence>
<name>A0A2I2KUI7_9ACTN</name>
<feature type="domain" description="SnoaL-like" evidence="2">
    <location>
        <begin position="27"/>
        <end position="144"/>
    </location>
</feature>
<dbReference type="AlphaFoldDB" id="A0A2I2KUI7"/>
<gene>
    <name evidence="3" type="ORF">FRACA_320023</name>
</gene>
<dbReference type="Proteomes" id="UP000234331">
    <property type="component" value="Unassembled WGS sequence"/>
</dbReference>
<protein>
    <recommendedName>
        <fullName evidence="2">SnoaL-like domain-containing protein</fullName>
    </recommendedName>
</protein>
<accession>A0A2I2KUI7</accession>
<dbReference type="RefSeq" id="WP_207770386.1">
    <property type="nucleotide sequence ID" value="NZ_FZMO01000246.1"/>
</dbReference>
<dbReference type="InterPro" id="IPR037401">
    <property type="entry name" value="SnoaL-like"/>
</dbReference>
<evidence type="ECO:0000313" key="4">
    <source>
        <dbReference type="Proteomes" id="UP000234331"/>
    </source>
</evidence>
<dbReference type="Gene3D" id="3.10.450.50">
    <property type="match status" value="1"/>
</dbReference>
<keyword evidence="4" id="KW-1185">Reference proteome</keyword>
<evidence type="ECO:0000259" key="2">
    <source>
        <dbReference type="Pfam" id="PF13577"/>
    </source>
</evidence>
<dbReference type="Pfam" id="PF13577">
    <property type="entry name" value="SnoaL_4"/>
    <property type="match status" value="1"/>
</dbReference>
<evidence type="ECO:0000313" key="3">
    <source>
        <dbReference type="EMBL" id="SNQ49324.1"/>
    </source>
</evidence>
<dbReference type="SUPFAM" id="SSF54427">
    <property type="entry name" value="NTF2-like"/>
    <property type="match status" value="1"/>
</dbReference>
<reference evidence="3 4" key="1">
    <citation type="submission" date="2017-06" db="EMBL/GenBank/DDBJ databases">
        <authorList>
            <person name="Kim H.J."/>
            <person name="Triplett B.A."/>
        </authorList>
    </citation>
    <scope>NUCLEOTIDE SEQUENCE [LARGE SCALE GENOMIC DNA]</scope>
    <source>
        <strain evidence="3">FRACA_ARgP5</strain>
    </source>
</reference>
<dbReference type="InterPro" id="IPR032710">
    <property type="entry name" value="NTF2-like_dom_sf"/>
</dbReference>
<proteinExistence type="predicted"/>
<feature type="region of interest" description="Disordered" evidence="1">
    <location>
        <begin position="1"/>
        <end position="23"/>
    </location>
</feature>
<sequence>MTREDDVTPHFGPARSDPPSGMGDLERLIAHDEIRQLAARYALAVSAGDLDALVELFVEDVVGQQGRTGPQALRDLFAEHLRATPINILLIAGHVINLADADHAAGTVSCLAELGGEGRWLRQAIAYEDRYERRAGRWYFRDRRHHLYYGLDVAERPFAQAEARWPRNIVGRGTVPMRWASWQRLNG</sequence>